<dbReference type="AlphaFoldDB" id="A0A9P6GWL5"/>
<gene>
    <name evidence="1" type="ORF">NGRA_2468</name>
</gene>
<dbReference type="EMBL" id="SBJO01000279">
    <property type="protein sequence ID" value="KAF9761671.1"/>
    <property type="molecule type" value="Genomic_DNA"/>
</dbReference>
<organism evidence="1 2">
    <name type="scientific">Nosema granulosis</name>
    <dbReference type="NCBI Taxonomy" id="83296"/>
    <lineage>
        <taxon>Eukaryota</taxon>
        <taxon>Fungi</taxon>
        <taxon>Fungi incertae sedis</taxon>
        <taxon>Microsporidia</taxon>
        <taxon>Nosematidae</taxon>
        <taxon>Nosema</taxon>
    </lineage>
</organism>
<evidence type="ECO:0000313" key="1">
    <source>
        <dbReference type="EMBL" id="KAF9761671.1"/>
    </source>
</evidence>
<name>A0A9P6GWL5_9MICR</name>
<evidence type="ECO:0000313" key="2">
    <source>
        <dbReference type="Proteomes" id="UP000740883"/>
    </source>
</evidence>
<accession>A0A9P6GWL5</accession>
<protein>
    <submittedName>
        <fullName evidence="1">Uncharacterized protein</fullName>
    </submittedName>
</protein>
<dbReference type="Proteomes" id="UP000740883">
    <property type="component" value="Unassembled WGS sequence"/>
</dbReference>
<comment type="caution">
    <text evidence="1">The sequence shown here is derived from an EMBL/GenBank/DDBJ whole genome shotgun (WGS) entry which is preliminary data.</text>
</comment>
<reference evidence="1 2" key="1">
    <citation type="journal article" date="2020" name="Genome Biol. Evol.">
        <title>Comparative genomics of strictly vertically transmitted, feminizing microsporidia endosymbionts of amphipod crustaceans.</title>
        <authorList>
            <person name="Cormier A."/>
            <person name="Chebbi M.A."/>
            <person name="Giraud I."/>
            <person name="Wattier R."/>
            <person name="Teixeira M."/>
            <person name="Gilbert C."/>
            <person name="Rigaud T."/>
            <person name="Cordaux R."/>
        </authorList>
    </citation>
    <scope>NUCLEOTIDE SEQUENCE [LARGE SCALE GENOMIC DNA]</scope>
    <source>
        <strain evidence="1 2">Ou3-Ou53</strain>
    </source>
</reference>
<sequence length="192" mass="22237">MKRNQTSKVIKTKLMNVYYIQDVPRAEYVVENDFCAVDRKINVIYNKKGRISSYNVSFNNWEDASSKSVELNSTEAEAVDFLSSLCTGKKEIDWDLPLEIPRIKYSAFKLPPTKEAEGYLRCTSCKKSVAYKKIANIIFASKLGDFDSLFKKTTKNLEAERDCKRKKKEKFKTRRKVWSRGNLGGNQMKLFL</sequence>
<keyword evidence="2" id="KW-1185">Reference proteome</keyword>
<proteinExistence type="predicted"/>